<dbReference type="NCBIfam" id="TIGR00756">
    <property type="entry name" value="PPR"/>
    <property type="match status" value="2"/>
</dbReference>
<name>A0ABR2TUC9_9ROSI</name>
<keyword evidence="3" id="KW-1185">Reference proteome</keyword>
<evidence type="ECO:0000313" key="2">
    <source>
        <dbReference type="EMBL" id="KAK9041037.1"/>
    </source>
</evidence>
<proteinExistence type="predicted"/>
<evidence type="ECO:0000256" key="1">
    <source>
        <dbReference type="ARBA" id="ARBA00022737"/>
    </source>
</evidence>
<dbReference type="Proteomes" id="UP001396334">
    <property type="component" value="Unassembled WGS sequence"/>
</dbReference>
<dbReference type="Pfam" id="PF01535">
    <property type="entry name" value="PPR"/>
    <property type="match status" value="2"/>
</dbReference>
<reference evidence="2 3" key="1">
    <citation type="journal article" date="2024" name="G3 (Bethesda)">
        <title>Genome assembly of Hibiscus sabdariffa L. provides insights into metabolisms of medicinal natural products.</title>
        <authorList>
            <person name="Kim T."/>
        </authorList>
    </citation>
    <scope>NUCLEOTIDE SEQUENCE [LARGE SCALE GENOMIC DNA]</scope>
    <source>
        <strain evidence="2">TK-2024</strain>
        <tissue evidence="2">Old leaves</tissue>
    </source>
</reference>
<dbReference type="Gene3D" id="1.25.40.10">
    <property type="entry name" value="Tetratricopeptide repeat domain"/>
    <property type="match status" value="1"/>
</dbReference>
<evidence type="ECO:0008006" key="4">
    <source>
        <dbReference type="Google" id="ProtNLM"/>
    </source>
</evidence>
<dbReference type="InterPro" id="IPR011990">
    <property type="entry name" value="TPR-like_helical_dom_sf"/>
</dbReference>
<gene>
    <name evidence="2" type="ORF">V6N11_016161</name>
</gene>
<keyword evidence="1" id="KW-0677">Repeat</keyword>
<comment type="caution">
    <text evidence="2">The sequence shown here is derived from an EMBL/GenBank/DDBJ whole genome shotgun (WGS) entry which is preliminary data.</text>
</comment>
<accession>A0ABR2TUC9</accession>
<dbReference type="InterPro" id="IPR002885">
    <property type="entry name" value="PPR_rpt"/>
</dbReference>
<organism evidence="2 3">
    <name type="scientific">Hibiscus sabdariffa</name>
    <name type="common">roselle</name>
    <dbReference type="NCBI Taxonomy" id="183260"/>
    <lineage>
        <taxon>Eukaryota</taxon>
        <taxon>Viridiplantae</taxon>
        <taxon>Streptophyta</taxon>
        <taxon>Embryophyta</taxon>
        <taxon>Tracheophyta</taxon>
        <taxon>Spermatophyta</taxon>
        <taxon>Magnoliopsida</taxon>
        <taxon>eudicotyledons</taxon>
        <taxon>Gunneridae</taxon>
        <taxon>Pentapetalae</taxon>
        <taxon>rosids</taxon>
        <taxon>malvids</taxon>
        <taxon>Malvales</taxon>
        <taxon>Malvaceae</taxon>
        <taxon>Malvoideae</taxon>
        <taxon>Hibiscus</taxon>
    </lineage>
</organism>
<dbReference type="EMBL" id="JBBPBN010000004">
    <property type="protein sequence ID" value="KAK9041037.1"/>
    <property type="molecule type" value="Genomic_DNA"/>
</dbReference>
<sequence length="170" mass="19363">MVTLSGHPNPFLRVVNRPPAPNLKPVRVWPVSAAKSEISALDKGEEEEMRSLSVSDRRRKEEDLFQWKNWKLRKDECCDAKIPLLVDNVAIDAFGRDGDLKQMEYLFRLMRSERTKPSCVTLCSLLRAYGRMGCFAEMKGVLEMMKHTKELLDLVESVAGTFPGMPKASF</sequence>
<evidence type="ECO:0000313" key="3">
    <source>
        <dbReference type="Proteomes" id="UP001396334"/>
    </source>
</evidence>
<protein>
    <recommendedName>
        <fullName evidence="4">Pentatricopeptide repeat-containing protein</fullName>
    </recommendedName>
</protein>